<evidence type="ECO:0000256" key="3">
    <source>
        <dbReference type="ARBA" id="ARBA00012922"/>
    </source>
</evidence>
<dbReference type="PIRSF" id="PIRSF001221">
    <property type="entry name" value="Amidase_fungi"/>
    <property type="match status" value="1"/>
</dbReference>
<dbReference type="SUPFAM" id="SSF75304">
    <property type="entry name" value="Amidase signature (AS) enzymes"/>
    <property type="match status" value="1"/>
</dbReference>
<dbReference type="EC" id="3.5.1.4" evidence="3"/>
<keyword evidence="7" id="KW-1185">Reference proteome</keyword>
<evidence type="ECO:0000313" key="7">
    <source>
        <dbReference type="Proteomes" id="UP001562354"/>
    </source>
</evidence>
<dbReference type="PROSITE" id="PS00571">
    <property type="entry name" value="AMIDASES"/>
    <property type="match status" value="1"/>
</dbReference>
<dbReference type="InterPro" id="IPR020556">
    <property type="entry name" value="Amidase_CS"/>
</dbReference>
<reference evidence="6 7" key="1">
    <citation type="submission" date="2024-07" db="EMBL/GenBank/DDBJ databases">
        <title>Draft sequence of the Neodothiora populina.</title>
        <authorList>
            <person name="Drown D.D."/>
            <person name="Schuette U.S."/>
            <person name="Buechlein A.B."/>
            <person name="Rusch D.R."/>
            <person name="Winton L.W."/>
            <person name="Adams G.A."/>
        </authorList>
    </citation>
    <scope>NUCLEOTIDE SEQUENCE [LARGE SCALE GENOMIC DNA]</scope>
    <source>
        <strain evidence="6 7">CPC 39397</strain>
    </source>
</reference>
<dbReference type="PANTHER" id="PTHR46072:SF4">
    <property type="entry name" value="AMIDASE C550.07-RELATED"/>
    <property type="match status" value="1"/>
</dbReference>
<feature type="domain" description="Amidase" evidence="5">
    <location>
        <begin position="80"/>
        <end position="544"/>
    </location>
</feature>
<protein>
    <recommendedName>
        <fullName evidence="3">amidase</fullName>
        <ecNumber evidence="3">3.5.1.4</ecNumber>
    </recommendedName>
</protein>
<evidence type="ECO:0000256" key="4">
    <source>
        <dbReference type="ARBA" id="ARBA00022801"/>
    </source>
</evidence>
<dbReference type="InterPro" id="IPR023631">
    <property type="entry name" value="Amidase_dom"/>
</dbReference>
<evidence type="ECO:0000256" key="2">
    <source>
        <dbReference type="ARBA" id="ARBA00009199"/>
    </source>
</evidence>
<proteinExistence type="inferred from homology"/>
<dbReference type="Gene3D" id="3.90.1300.10">
    <property type="entry name" value="Amidase signature (AS) domain"/>
    <property type="match status" value="1"/>
</dbReference>
<evidence type="ECO:0000259" key="5">
    <source>
        <dbReference type="Pfam" id="PF01425"/>
    </source>
</evidence>
<dbReference type="InterPro" id="IPR036928">
    <property type="entry name" value="AS_sf"/>
</dbReference>
<organism evidence="6 7">
    <name type="scientific">Neodothiora populina</name>
    <dbReference type="NCBI Taxonomy" id="2781224"/>
    <lineage>
        <taxon>Eukaryota</taxon>
        <taxon>Fungi</taxon>
        <taxon>Dikarya</taxon>
        <taxon>Ascomycota</taxon>
        <taxon>Pezizomycotina</taxon>
        <taxon>Dothideomycetes</taxon>
        <taxon>Dothideomycetidae</taxon>
        <taxon>Dothideales</taxon>
        <taxon>Dothioraceae</taxon>
        <taxon>Neodothiora</taxon>
    </lineage>
</organism>
<gene>
    <name evidence="6" type="ORF">AAFC00_000319</name>
</gene>
<comment type="similarity">
    <text evidence="2">Belongs to the amidase family.</text>
</comment>
<comment type="caution">
    <text evidence="6">The sequence shown here is derived from an EMBL/GenBank/DDBJ whole genome shotgun (WGS) entry which is preliminary data.</text>
</comment>
<dbReference type="EMBL" id="JBFMKM010000009">
    <property type="protein sequence ID" value="KAL1303863.1"/>
    <property type="molecule type" value="Genomic_DNA"/>
</dbReference>
<name>A0ABR3PD30_9PEZI</name>
<accession>A0ABR3PD30</accession>
<evidence type="ECO:0000313" key="6">
    <source>
        <dbReference type="EMBL" id="KAL1303863.1"/>
    </source>
</evidence>
<dbReference type="GeneID" id="95974022"/>
<dbReference type="RefSeq" id="XP_069200138.1">
    <property type="nucleotide sequence ID" value="XM_069342784.1"/>
</dbReference>
<sequence length="561" mass="60991">MPLIATQTSWEDVAAAAQKHRDSTIAAVKPPVPDVPSDLPLNVTKLPATLLSSEEVSITESPPEVLVASLCRGTLSAVAVANAFLRRAGLAQKLTNCITELLPERALERAEFLDDYMAKNGKPIGPLHGLPISVKEHIGMAGLSLNAGFVSWADRVASADAHILSLLWNAGAVFYARTTEPQTLMHLECSSGLFGVTVNPYNRNLTSGGSSGGEGAILGMRASCMGIGTDIGGSIRSPAANNGVFGLRPTTYRLPMGGFSSSMPGQEHIVAVVGPLTTSLEGVKMFMKTLIDQKPWLTEPSLVPFPWRDTSSESLLRVKDGKRKLKIGIMKDDGVVRPHPPILRAINKIVSDLSSHSDIEIVQFPPYKCDDAWRIISSLYFADGGNAEASAIEASGEPWRPMSEFIIKQNKNLKTLTIPELWKLTSERNEYRAAFTNHWNSVSGSLEDDDLVDVVLCPTGPGVAPVLETARYWNYTSLWNLLDYPALVFPTGLACTPELDTKEGGYTPRNQSDEYNQTIYTPEAYRDAPISLQLVGRRYEDERVIEAMEMIANAASLPLKV</sequence>
<keyword evidence="4" id="KW-0378">Hydrolase</keyword>
<dbReference type="PANTHER" id="PTHR46072">
    <property type="entry name" value="AMIDASE-RELATED-RELATED"/>
    <property type="match status" value="1"/>
</dbReference>
<dbReference type="Pfam" id="PF01425">
    <property type="entry name" value="Amidase"/>
    <property type="match status" value="1"/>
</dbReference>
<evidence type="ECO:0000256" key="1">
    <source>
        <dbReference type="ARBA" id="ARBA00001311"/>
    </source>
</evidence>
<dbReference type="Proteomes" id="UP001562354">
    <property type="component" value="Unassembled WGS sequence"/>
</dbReference>
<comment type="catalytic activity">
    <reaction evidence="1">
        <text>a monocarboxylic acid amide + H2O = a monocarboxylate + NH4(+)</text>
        <dbReference type="Rhea" id="RHEA:12020"/>
        <dbReference type="ChEBI" id="CHEBI:15377"/>
        <dbReference type="ChEBI" id="CHEBI:28938"/>
        <dbReference type="ChEBI" id="CHEBI:35757"/>
        <dbReference type="ChEBI" id="CHEBI:83628"/>
        <dbReference type="EC" id="3.5.1.4"/>
    </reaction>
</comment>